<gene>
    <name evidence="2" type="ORF">A1O3_00768</name>
</gene>
<dbReference type="AlphaFoldDB" id="W9YI37"/>
<feature type="compositionally biased region" description="Polar residues" evidence="1">
    <location>
        <begin position="147"/>
        <end position="158"/>
    </location>
</feature>
<dbReference type="Gene3D" id="3.30.160.60">
    <property type="entry name" value="Classic Zinc Finger"/>
    <property type="match status" value="1"/>
</dbReference>
<dbReference type="eggNOG" id="ENOG502SU5X">
    <property type="taxonomic scope" value="Eukaryota"/>
</dbReference>
<protein>
    <recommendedName>
        <fullName evidence="4">C2H2-type domain-containing protein</fullName>
    </recommendedName>
</protein>
<accession>W9YI37</accession>
<evidence type="ECO:0000256" key="1">
    <source>
        <dbReference type="SAM" id="MobiDB-lite"/>
    </source>
</evidence>
<feature type="region of interest" description="Disordered" evidence="1">
    <location>
        <begin position="146"/>
        <end position="172"/>
    </location>
</feature>
<evidence type="ECO:0000313" key="3">
    <source>
        <dbReference type="Proteomes" id="UP000019478"/>
    </source>
</evidence>
<evidence type="ECO:0000313" key="2">
    <source>
        <dbReference type="EMBL" id="EXJ92218.1"/>
    </source>
</evidence>
<dbReference type="Proteomes" id="UP000019478">
    <property type="component" value="Unassembled WGS sequence"/>
</dbReference>
<dbReference type="OrthoDB" id="4826573at2759"/>
<evidence type="ECO:0008006" key="4">
    <source>
        <dbReference type="Google" id="ProtNLM"/>
    </source>
</evidence>
<dbReference type="EMBL" id="AMGY01000001">
    <property type="protein sequence ID" value="EXJ92218.1"/>
    <property type="molecule type" value="Genomic_DNA"/>
</dbReference>
<dbReference type="HOGENOM" id="CLU_067899_0_0_1"/>
<reference evidence="2 3" key="1">
    <citation type="submission" date="2013-03" db="EMBL/GenBank/DDBJ databases">
        <title>The Genome Sequence of Capronia epimyces CBS 606.96.</title>
        <authorList>
            <consortium name="The Broad Institute Genomics Platform"/>
            <person name="Cuomo C."/>
            <person name="de Hoog S."/>
            <person name="Gorbushina A."/>
            <person name="Walker B."/>
            <person name="Young S.K."/>
            <person name="Zeng Q."/>
            <person name="Gargeya S."/>
            <person name="Fitzgerald M."/>
            <person name="Haas B."/>
            <person name="Abouelleil A."/>
            <person name="Allen A.W."/>
            <person name="Alvarado L."/>
            <person name="Arachchi H.M."/>
            <person name="Berlin A.M."/>
            <person name="Chapman S.B."/>
            <person name="Gainer-Dewar J."/>
            <person name="Goldberg J."/>
            <person name="Griggs A."/>
            <person name="Gujja S."/>
            <person name="Hansen M."/>
            <person name="Howarth C."/>
            <person name="Imamovic A."/>
            <person name="Ireland A."/>
            <person name="Larimer J."/>
            <person name="McCowan C."/>
            <person name="Murphy C."/>
            <person name="Pearson M."/>
            <person name="Poon T.W."/>
            <person name="Priest M."/>
            <person name="Roberts A."/>
            <person name="Saif S."/>
            <person name="Shea T."/>
            <person name="Sisk P."/>
            <person name="Sykes S."/>
            <person name="Wortman J."/>
            <person name="Nusbaum C."/>
            <person name="Birren B."/>
        </authorList>
    </citation>
    <scope>NUCLEOTIDE SEQUENCE [LARGE SCALE GENOMIC DNA]</scope>
    <source>
        <strain evidence="2 3">CBS 606.96</strain>
    </source>
</reference>
<dbReference type="RefSeq" id="XP_007729108.1">
    <property type="nucleotide sequence ID" value="XM_007730918.1"/>
</dbReference>
<sequence>MASDGLNNYAFFEHTAGSEWLFALVNARLAEIVATLQLSSPPDSESGCLLADIGDYLVRCIVVLSRVAEELADGVHVRRYATAGIEYMEEGSGFSDLGLLSYMDNKHKSLRQLAASIRLAAEEAETHWQQSQKPPEITRELGRRLRSSNSPVNTNHSAQMGDIGHASAGYAGGPSQPRYAGLASGTATALDTVDSPNSDDSVYDTIQDCLRELSSTPRGKGEHVCPLGTRCSKGGVSADGTLIRFERNSAFKAHLQKHEKSYKCDIPGCKNKKGFARIDQLRRHQEIVPHHR</sequence>
<dbReference type="GeneID" id="19164908"/>
<organism evidence="2 3">
    <name type="scientific">Capronia epimyces CBS 606.96</name>
    <dbReference type="NCBI Taxonomy" id="1182542"/>
    <lineage>
        <taxon>Eukaryota</taxon>
        <taxon>Fungi</taxon>
        <taxon>Dikarya</taxon>
        <taxon>Ascomycota</taxon>
        <taxon>Pezizomycotina</taxon>
        <taxon>Eurotiomycetes</taxon>
        <taxon>Chaetothyriomycetidae</taxon>
        <taxon>Chaetothyriales</taxon>
        <taxon>Herpotrichiellaceae</taxon>
        <taxon>Capronia</taxon>
    </lineage>
</organism>
<dbReference type="STRING" id="1182542.W9YI37"/>
<name>W9YI37_9EURO</name>
<comment type="caution">
    <text evidence="2">The sequence shown here is derived from an EMBL/GenBank/DDBJ whole genome shotgun (WGS) entry which is preliminary data.</text>
</comment>
<keyword evidence="3" id="KW-1185">Reference proteome</keyword>
<proteinExistence type="predicted"/>